<sequence>MMTDLFSALDCNQINLSLLLWATPMVLVLMFGKIWSSNQFNSLIGMVSEVHNESRSDMNPLSLFLFTLMLFIIMSNLVGLAPYTYGNTSNLWTAGTMAIMFWSLLMISGWTYDPRASAAHLTPAGAPMVLAPFLVLIETISVMIRPLTLTVRLIANISAGHIVLSLVANCLTSVSGVAFFSMLALNTGYNMFEVFVCVIQAYIFSLLVKLYAGEHP</sequence>
<dbReference type="PANTHER" id="PTHR11410:SF0">
    <property type="entry name" value="ATP SYNTHASE SUBUNIT A"/>
    <property type="match status" value="1"/>
</dbReference>
<accession>A0A7S6VGW3</accession>
<dbReference type="PRINTS" id="PR00123">
    <property type="entry name" value="ATPASEA"/>
</dbReference>
<reference evidence="13" key="1">
    <citation type="submission" date="2020-01" db="EMBL/GenBank/DDBJ databases">
        <authorList>
            <person name="Do T.D."/>
            <person name="Kim C.-B."/>
        </authorList>
    </citation>
    <scope>NUCLEOTIDE SEQUENCE</scope>
</reference>
<dbReference type="CDD" id="cd00310">
    <property type="entry name" value="ATP-synt_Fo_a_6"/>
    <property type="match status" value="1"/>
</dbReference>
<evidence type="ECO:0000256" key="9">
    <source>
        <dbReference type="ARBA" id="ARBA00023136"/>
    </source>
</evidence>
<evidence type="ECO:0000256" key="7">
    <source>
        <dbReference type="ARBA" id="ARBA00022989"/>
    </source>
</evidence>
<keyword evidence="10" id="KW-0066">ATP synthesis</keyword>
<dbReference type="AlphaFoldDB" id="A0A7S6VGW3"/>
<keyword evidence="13" id="KW-0496">Mitochondrion</keyword>
<comment type="similarity">
    <text evidence="2">Belongs to the ATPase A chain family.</text>
</comment>
<dbReference type="Pfam" id="PF00119">
    <property type="entry name" value="ATP-synt_A"/>
    <property type="match status" value="1"/>
</dbReference>
<dbReference type="InterPro" id="IPR045083">
    <property type="entry name" value="ATP_synth_F0_asu_bact/mt"/>
</dbReference>
<keyword evidence="5 12" id="KW-0812">Transmembrane</keyword>
<keyword evidence="3" id="KW-0813">Transport</keyword>
<dbReference type="InterPro" id="IPR000568">
    <property type="entry name" value="ATP_synth_F0_asu"/>
</dbReference>
<keyword evidence="4" id="KW-0138">CF(0)</keyword>
<evidence type="ECO:0000256" key="11">
    <source>
        <dbReference type="RuleBase" id="RU004450"/>
    </source>
</evidence>
<evidence type="ECO:0000256" key="5">
    <source>
        <dbReference type="ARBA" id="ARBA00022692"/>
    </source>
</evidence>
<feature type="transmembrane region" description="Helical" evidence="12">
    <location>
        <begin position="192"/>
        <end position="212"/>
    </location>
</feature>
<evidence type="ECO:0000313" key="13">
    <source>
        <dbReference type="EMBL" id="QOW38688.1"/>
    </source>
</evidence>
<dbReference type="CTD" id="4508"/>
<protein>
    <recommendedName>
        <fullName evidence="11">ATP synthase subunit a</fullName>
    </recommendedName>
</protein>
<keyword evidence="8" id="KW-0406">Ion transport</keyword>
<name>A0A7S6VGW3_9GAST</name>
<comment type="subcellular location">
    <subcellularLocation>
        <location evidence="1">Membrane</location>
        <topology evidence="1">Multi-pass membrane protein</topology>
    </subcellularLocation>
    <subcellularLocation>
        <location evidence="11">Mitochondrion inner membrane</location>
        <topology evidence="11">Multi-pass membrane protein</topology>
    </subcellularLocation>
</comment>
<evidence type="ECO:0000256" key="6">
    <source>
        <dbReference type="ARBA" id="ARBA00022781"/>
    </source>
</evidence>
<feature type="transmembrane region" description="Helical" evidence="12">
    <location>
        <begin position="124"/>
        <end position="144"/>
    </location>
</feature>
<evidence type="ECO:0000256" key="1">
    <source>
        <dbReference type="ARBA" id="ARBA00004141"/>
    </source>
</evidence>
<dbReference type="GO" id="GO:0046933">
    <property type="term" value="F:proton-transporting ATP synthase activity, rotational mechanism"/>
    <property type="evidence" value="ECO:0007669"/>
    <property type="project" value="TreeGrafter"/>
</dbReference>
<evidence type="ECO:0000256" key="10">
    <source>
        <dbReference type="ARBA" id="ARBA00023310"/>
    </source>
</evidence>
<feature type="transmembrane region" description="Helical" evidence="12">
    <location>
        <begin position="91"/>
        <end position="112"/>
    </location>
</feature>
<dbReference type="RefSeq" id="YP_010032954.1">
    <property type="nucleotide sequence ID" value="NC_053883.1"/>
</dbReference>
<organism evidence="13">
    <name type="scientific">Haloa japonica</name>
    <dbReference type="NCBI Taxonomy" id="674295"/>
    <lineage>
        <taxon>Eukaryota</taxon>
        <taxon>Metazoa</taxon>
        <taxon>Spiralia</taxon>
        <taxon>Lophotrochozoa</taxon>
        <taxon>Mollusca</taxon>
        <taxon>Gastropoda</taxon>
        <taxon>Heterobranchia</taxon>
        <taxon>Euthyneura</taxon>
        <taxon>Tectipleura</taxon>
        <taxon>Cephalaspidea</taxon>
        <taxon>Bulloidea</taxon>
        <taxon>Haminoeidae</taxon>
        <taxon>Haloa</taxon>
    </lineage>
</organism>
<proteinExistence type="inferred from homology"/>
<evidence type="ECO:0000256" key="4">
    <source>
        <dbReference type="ARBA" id="ARBA00022547"/>
    </source>
</evidence>
<dbReference type="PANTHER" id="PTHR11410">
    <property type="entry name" value="ATP SYNTHASE SUBUNIT A"/>
    <property type="match status" value="1"/>
</dbReference>
<dbReference type="Gene3D" id="1.20.120.220">
    <property type="entry name" value="ATP synthase, F0 complex, subunit A"/>
    <property type="match status" value="1"/>
</dbReference>
<evidence type="ECO:0000256" key="2">
    <source>
        <dbReference type="ARBA" id="ARBA00006810"/>
    </source>
</evidence>
<dbReference type="GO" id="GO:0045259">
    <property type="term" value="C:proton-transporting ATP synthase complex"/>
    <property type="evidence" value="ECO:0007669"/>
    <property type="project" value="UniProtKB-KW"/>
</dbReference>
<keyword evidence="7 12" id="KW-1133">Transmembrane helix</keyword>
<feature type="transmembrane region" description="Helical" evidence="12">
    <location>
        <begin position="12"/>
        <end position="32"/>
    </location>
</feature>
<dbReference type="GeneID" id="63378951"/>
<keyword evidence="9 12" id="KW-0472">Membrane</keyword>
<dbReference type="InterPro" id="IPR035908">
    <property type="entry name" value="F0_ATP_A_sf"/>
</dbReference>
<evidence type="ECO:0000256" key="12">
    <source>
        <dbReference type="SAM" id="Phobius"/>
    </source>
</evidence>
<feature type="transmembrane region" description="Helical" evidence="12">
    <location>
        <begin position="63"/>
        <end position="85"/>
    </location>
</feature>
<gene>
    <name evidence="13" type="primary">ATP6</name>
</gene>
<geneLocation type="mitochondrion" evidence="13"/>
<feature type="transmembrane region" description="Helical" evidence="12">
    <location>
        <begin position="164"/>
        <end position="185"/>
    </location>
</feature>
<dbReference type="PROSITE" id="PS00449">
    <property type="entry name" value="ATPASE_A"/>
    <property type="match status" value="1"/>
</dbReference>
<dbReference type="NCBIfam" id="TIGR01131">
    <property type="entry name" value="ATP_synt_6_or_A"/>
    <property type="match status" value="1"/>
</dbReference>
<dbReference type="GO" id="GO:0005743">
    <property type="term" value="C:mitochondrial inner membrane"/>
    <property type="evidence" value="ECO:0007669"/>
    <property type="project" value="UniProtKB-SubCell"/>
</dbReference>
<evidence type="ECO:0000256" key="3">
    <source>
        <dbReference type="ARBA" id="ARBA00022448"/>
    </source>
</evidence>
<evidence type="ECO:0000256" key="8">
    <source>
        <dbReference type="ARBA" id="ARBA00023065"/>
    </source>
</evidence>
<dbReference type="SUPFAM" id="SSF81336">
    <property type="entry name" value="F1F0 ATP synthase subunit A"/>
    <property type="match status" value="1"/>
</dbReference>
<keyword evidence="6" id="KW-0375">Hydrogen ion transport</keyword>
<dbReference type="InterPro" id="IPR023011">
    <property type="entry name" value="ATP_synth_F0_asu_AS"/>
</dbReference>
<dbReference type="EMBL" id="MN911170">
    <property type="protein sequence ID" value="QOW38688.1"/>
    <property type="molecule type" value="Genomic_DNA"/>
</dbReference>